<feature type="disulfide bond" evidence="9">
    <location>
        <begin position="18"/>
        <end position="82"/>
    </location>
</feature>
<evidence type="ECO:0000256" key="7">
    <source>
        <dbReference type="ARBA" id="ARBA00064153"/>
    </source>
</evidence>
<evidence type="ECO:0000256" key="9">
    <source>
        <dbReference type="PROSITE-ProRule" id="PRU00196"/>
    </source>
</evidence>
<comment type="caution">
    <text evidence="11">The sequence shown here is derived from an EMBL/GenBank/DDBJ whole genome shotgun (WGS) entry which is preliminary data.</text>
</comment>
<dbReference type="GO" id="GO:0005886">
    <property type="term" value="C:plasma membrane"/>
    <property type="evidence" value="ECO:0007669"/>
    <property type="project" value="TreeGrafter"/>
</dbReference>
<proteinExistence type="predicted"/>
<evidence type="ECO:0000256" key="5">
    <source>
        <dbReference type="ARBA" id="ARBA00023180"/>
    </source>
</evidence>
<keyword evidence="12" id="KW-1185">Reference proteome</keyword>
<evidence type="ECO:0000256" key="8">
    <source>
        <dbReference type="ARBA" id="ARBA00069168"/>
    </source>
</evidence>
<feature type="non-terminal residue" evidence="11">
    <location>
        <position position="1"/>
    </location>
</feature>
<feature type="domain" description="SRCR" evidence="10">
    <location>
        <begin position="1"/>
        <end position="93"/>
    </location>
</feature>
<dbReference type="InterPro" id="IPR001190">
    <property type="entry name" value="SRCR"/>
</dbReference>
<dbReference type="EMBL" id="WBNJ01001680">
    <property type="protein sequence ID" value="NXD88870.1"/>
    <property type="molecule type" value="Genomic_DNA"/>
</dbReference>
<dbReference type="PRINTS" id="PR00258">
    <property type="entry name" value="SPERACTRCPTR"/>
</dbReference>
<dbReference type="PROSITE" id="PS00420">
    <property type="entry name" value="SRCR_1"/>
    <property type="match status" value="1"/>
</dbReference>
<keyword evidence="2" id="KW-0677">Repeat</keyword>
<reference evidence="11" key="1">
    <citation type="submission" date="2019-09" db="EMBL/GenBank/DDBJ databases">
        <title>Bird 10,000 Genomes (B10K) Project - Family phase.</title>
        <authorList>
            <person name="Zhang G."/>
        </authorList>
    </citation>
    <scope>NUCLEOTIDE SEQUENCE</scope>
    <source>
        <strain evidence="11">B10K-DU-024-03</strain>
        <tissue evidence="11">Muscle</tissue>
    </source>
</reference>
<dbReference type="SMART" id="SM00202">
    <property type="entry name" value="SR"/>
    <property type="match status" value="1"/>
</dbReference>
<accession>A0A851ZXE3</accession>
<dbReference type="InterPro" id="IPR036772">
    <property type="entry name" value="SRCR-like_dom_sf"/>
</dbReference>
<dbReference type="Proteomes" id="UP000648918">
    <property type="component" value="Unassembled WGS sequence"/>
</dbReference>
<evidence type="ECO:0000313" key="12">
    <source>
        <dbReference type="Proteomes" id="UP000648918"/>
    </source>
</evidence>
<keyword evidence="4" id="KW-0675">Receptor</keyword>
<feature type="disulfide bond" evidence="9">
    <location>
        <begin position="31"/>
        <end position="92"/>
    </location>
</feature>
<evidence type="ECO:0000256" key="6">
    <source>
        <dbReference type="ARBA" id="ARBA00058074"/>
    </source>
</evidence>
<dbReference type="GO" id="GO:0005615">
    <property type="term" value="C:extracellular space"/>
    <property type="evidence" value="ECO:0007669"/>
    <property type="project" value="TreeGrafter"/>
</dbReference>
<gene>
    <name evidence="11" type="primary">Dmbt1_14</name>
    <name evidence="11" type="ORF">HALSEN_R05298</name>
</gene>
<evidence type="ECO:0000256" key="3">
    <source>
        <dbReference type="ARBA" id="ARBA00023157"/>
    </source>
</evidence>
<evidence type="ECO:0000256" key="1">
    <source>
        <dbReference type="ARBA" id="ARBA00022729"/>
    </source>
</evidence>
<organism evidence="11 12">
    <name type="scientific">Halcyon senegalensis</name>
    <dbReference type="NCBI Taxonomy" id="342381"/>
    <lineage>
        <taxon>Eukaryota</taxon>
        <taxon>Metazoa</taxon>
        <taxon>Chordata</taxon>
        <taxon>Craniata</taxon>
        <taxon>Vertebrata</taxon>
        <taxon>Euteleostomi</taxon>
        <taxon>Archelosauria</taxon>
        <taxon>Archosauria</taxon>
        <taxon>Dinosauria</taxon>
        <taxon>Saurischia</taxon>
        <taxon>Theropoda</taxon>
        <taxon>Coelurosauria</taxon>
        <taxon>Aves</taxon>
        <taxon>Neognathae</taxon>
        <taxon>Neoaves</taxon>
        <taxon>Telluraves</taxon>
        <taxon>Coraciimorphae</taxon>
        <taxon>Coraciiformes</taxon>
        <taxon>Alcedinidae</taxon>
        <taxon>Halcyon</taxon>
    </lineage>
</organism>
<dbReference type="PROSITE" id="PS50287">
    <property type="entry name" value="SRCR_2"/>
    <property type="match status" value="2"/>
</dbReference>
<feature type="non-terminal residue" evidence="11">
    <location>
        <position position="171"/>
    </location>
</feature>
<dbReference type="OrthoDB" id="536948at2759"/>
<keyword evidence="3 9" id="KW-1015">Disulfide bond</keyword>
<evidence type="ECO:0000259" key="10">
    <source>
        <dbReference type="PROSITE" id="PS50287"/>
    </source>
</evidence>
<keyword evidence="1" id="KW-0732">Signal</keyword>
<dbReference type="Pfam" id="PF00530">
    <property type="entry name" value="SRCR"/>
    <property type="match status" value="2"/>
</dbReference>
<protein>
    <recommendedName>
        <fullName evidence="8">Soluble scavenger receptor cysteine-rich domain-containing protein SSC5D</fullName>
    </recommendedName>
</protein>
<comment type="subunit">
    <text evidence="7">Interacts with LGALS1 and laminin.</text>
</comment>
<comment type="function">
    <text evidence="6">Binds to extracellular matrix proteins. Binds to pathogen-associated molecular patterns (PAMPs) present on the cell walls of Gram-positive and Gram-negative bacteria and fungi, behaving as a pattern recognition receptor (PRR). Induces bacterial and fungal aggregation and subsequent inhibition of PAMP-induced cytokine release. Does not possess intrinsic bactericidal activity. May play a role in the innate defense and homeostasis of certain epithelial surfaces.</text>
</comment>
<dbReference type="GO" id="GO:0004252">
    <property type="term" value="F:serine-type endopeptidase activity"/>
    <property type="evidence" value="ECO:0007669"/>
    <property type="project" value="TreeGrafter"/>
</dbReference>
<dbReference type="FunFam" id="3.10.250.10:FF:000007">
    <property type="entry name" value="Soluble scavenger receptor cysteine-rich domain-containing protein SSC5D"/>
    <property type="match status" value="1"/>
</dbReference>
<dbReference type="PANTHER" id="PTHR48071">
    <property type="entry name" value="SRCR DOMAIN-CONTAINING PROTEIN"/>
    <property type="match status" value="1"/>
</dbReference>
<comment type="caution">
    <text evidence="9">Lacks conserved residue(s) required for the propagation of feature annotation.</text>
</comment>
<dbReference type="Gene3D" id="3.10.250.10">
    <property type="entry name" value="SRCR-like domain"/>
    <property type="match status" value="2"/>
</dbReference>
<keyword evidence="5" id="KW-0325">Glycoprotein</keyword>
<dbReference type="SUPFAM" id="SSF56487">
    <property type="entry name" value="SRCR-like"/>
    <property type="match status" value="2"/>
</dbReference>
<feature type="domain" description="SRCR" evidence="10">
    <location>
        <begin position="127"/>
        <end position="171"/>
    </location>
</feature>
<feature type="disulfide bond" evidence="9">
    <location>
        <begin position="62"/>
        <end position="72"/>
    </location>
</feature>
<evidence type="ECO:0000256" key="4">
    <source>
        <dbReference type="ARBA" id="ARBA00023170"/>
    </source>
</evidence>
<dbReference type="GO" id="GO:0031638">
    <property type="term" value="P:zymogen activation"/>
    <property type="evidence" value="ECO:0007669"/>
    <property type="project" value="TreeGrafter"/>
</dbReference>
<sequence length="171" mass="18407">RCAGRVEVKHQGQWGTVCDDDWDMEDAAVVCRQLGCGSAREAHEEAFFGPGSDPIWMSEVQCDGTESALSDCTHSGWGQHDCYHRWDAGVTCTGSCSSARPARPAGLCLLSPLGPGRSLPSADREKLRAMGGENGCSGRVELWHRGSWGTVCDDSWDMQDAQVACRQLGCG</sequence>
<evidence type="ECO:0000256" key="2">
    <source>
        <dbReference type="ARBA" id="ARBA00022737"/>
    </source>
</evidence>
<name>A0A851ZXE3_9AVES</name>
<dbReference type="PANTHER" id="PTHR48071:SF27">
    <property type="entry name" value="SCAVENGER RECEPTOR CYSTEINE-RICH TYPE 1 PROTEIN M130-LIKE"/>
    <property type="match status" value="1"/>
</dbReference>
<evidence type="ECO:0000313" key="11">
    <source>
        <dbReference type="EMBL" id="NXD88870.1"/>
    </source>
</evidence>
<dbReference type="AlphaFoldDB" id="A0A851ZXE3"/>